<name>A0ACC0U4Y5_9AGAM</name>
<accession>A0ACC0U4Y5</accession>
<reference evidence="1" key="1">
    <citation type="submission" date="2021-03" db="EMBL/GenBank/DDBJ databases">
        <title>Evolutionary priming and transition to the ectomycorrhizal habit in an iconic lineage of mushroom-forming fungi: is preadaptation a requirement?</title>
        <authorList>
            <consortium name="DOE Joint Genome Institute"/>
            <person name="Looney B.P."/>
            <person name="Miyauchi S."/>
            <person name="Morin E."/>
            <person name="Drula E."/>
            <person name="Courty P.E."/>
            <person name="Chicoki N."/>
            <person name="Fauchery L."/>
            <person name="Kohler A."/>
            <person name="Kuo A."/>
            <person name="LaButti K."/>
            <person name="Pangilinan J."/>
            <person name="Lipzen A."/>
            <person name="Riley R."/>
            <person name="Andreopoulos W."/>
            <person name="He G."/>
            <person name="Johnson J."/>
            <person name="Barry K.W."/>
            <person name="Grigoriev I.V."/>
            <person name="Nagy L."/>
            <person name="Hibbett D."/>
            <person name="Henrissat B."/>
            <person name="Matheny P.B."/>
            <person name="Labbe J."/>
            <person name="Martin A.F."/>
        </authorList>
    </citation>
    <scope>NUCLEOTIDE SEQUENCE</scope>
    <source>
        <strain evidence="1">BPL698</strain>
    </source>
</reference>
<dbReference type="Proteomes" id="UP001207468">
    <property type="component" value="Unassembled WGS sequence"/>
</dbReference>
<gene>
    <name evidence="1" type="ORF">F5148DRAFT_1150234</name>
</gene>
<dbReference type="EMBL" id="JAGFNK010000154">
    <property type="protein sequence ID" value="KAI9463796.1"/>
    <property type="molecule type" value="Genomic_DNA"/>
</dbReference>
<keyword evidence="2" id="KW-1185">Reference proteome</keyword>
<comment type="caution">
    <text evidence="1">The sequence shown here is derived from an EMBL/GenBank/DDBJ whole genome shotgun (WGS) entry which is preliminary data.</text>
</comment>
<evidence type="ECO:0000313" key="2">
    <source>
        <dbReference type="Proteomes" id="UP001207468"/>
    </source>
</evidence>
<sequence length="352" mass="37098">MSSIPTNDASLPANANPHPSLSLTPRQYHPQHTAIPTLSHGSLLSHVLGNFSVDAPVVSPPEIPSSSSTLVHRVNSPARRHLKRRPRYHVMPGDRTIQQFPIQVSARNTLPPATPILDGSYALFSHPLSSADTTVAPSSSAMFRSGMPRYTFRPDAISQVSSHTVDFNTPAPAPPRPFGQPAIAPQLPFDQGASQNACALLTYSAPSVPASGSHSVLVQTVPAAMTSGPAMAPTSAPAPLTWTGAVNAPGSSSSTDGTLVPVVRPWVVADATAPAADAAAAPSTARAGPESARASRSRCSCCKRVHPLVRVDNTVEWVRPDVMKMVLWFNWSSDAEAEALVSWEPRARGTSC</sequence>
<proteinExistence type="predicted"/>
<protein>
    <submittedName>
        <fullName evidence="1">Uncharacterized protein</fullName>
    </submittedName>
</protein>
<organism evidence="1 2">
    <name type="scientific">Russula earlei</name>
    <dbReference type="NCBI Taxonomy" id="71964"/>
    <lineage>
        <taxon>Eukaryota</taxon>
        <taxon>Fungi</taxon>
        <taxon>Dikarya</taxon>
        <taxon>Basidiomycota</taxon>
        <taxon>Agaricomycotina</taxon>
        <taxon>Agaricomycetes</taxon>
        <taxon>Russulales</taxon>
        <taxon>Russulaceae</taxon>
        <taxon>Russula</taxon>
    </lineage>
</organism>
<evidence type="ECO:0000313" key="1">
    <source>
        <dbReference type="EMBL" id="KAI9463796.1"/>
    </source>
</evidence>